<keyword evidence="1" id="KW-0732">Signal</keyword>
<evidence type="ECO:0000256" key="1">
    <source>
        <dbReference type="SAM" id="SignalP"/>
    </source>
</evidence>
<proteinExistence type="predicted"/>
<gene>
    <name evidence="4" type="ORF">BCR34DRAFT_173578</name>
</gene>
<dbReference type="InterPro" id="IPR054293">
    <property type="entry name" value="DUF7029"/>
</dbReference>
<protein>
    <submittedName>
        <fullName evidence="4">Uncharacterized protein</fullName>
    </submittedName>
</protein>
<evidence type="ECO:0000259" key="2">
    <source>
        <dbReference type="Pfam" id="PF22974"/>
    </source>
</evidence>
<evidence type="ECO:0000313" key="5">
    <source>
        <dbReference type="Proteomes" id="UP000193144"/>
    </source>
</evidence>
<keyword evidence="5" id="KW-1185">Reference proteome</keyword>
<dbReference type="Proteomes" id="UP000193144">
    <property type="component" value="Unassembled WGS sequence"/>
</dbReference>
<feature type="signal peptide" evidence="1">
    <location>
        <begin position="1"/>
        <end position="23"/>
    </location>
</feature>
<reference evidence="4 5" key="1">
    <citation type="submission" date="2016-07" db="EMBL/GenBank/DDBJ databases">
        <title>Pervasive Adenine N6-methylation of Active Genes in Fungi.</title>
        <authorList>
            <consortium name="DOE Joint Genome Institute"/>
            <person name="Mondo S.J."/>
            <person name="Dannebaum R.O."/>
            <person name="Kuo R.C."/>
            <person name="Labutti K."/>
            <person name="Haridas S."/>
            <person name="Kuo A."/>
            <person name="Salamov A."/>
            <person name="Ahrendt S.R."/>
            <person name="Lipzen A."/>
            <person name="Sullivan W."/>
            <person name="Andreopoulos W.B."/>
            <person name="Clum A."/>
            <person name="Lindquist E."/>
            <person name="Daum C."/>
            <person name="Ramamoorthy G.K."/>
            <person name="Gryganskyi A."/>
            <person name="Culley D."/>
            <person name="Magnuson J.K."/>
            <person name="James T.Y."/>
            <person name="O'Malley M.A."/>
            <person name="Stajich J.E."/>
            <person name="Spatafora J.W."/>
            <person name="Visel A."/>
            <person name="Grigoriev I.V."/>
        </authorList>
    </citation>
    <scope>NUCLEOTIDE SEQUENCE [LARGE SCALE GENOMIC DNA]</scope>
    <source>
        <strain evidence="4 5">CBS 115471</strain>
    </source>
</reference>
<evidence type="ECO:0000259" key="3">
    <source>
        <dbReference type="Pfam" id="PF23865"/>
    </source>
</evidence>
<dbReference type="Pfam" id="PF23865">
    <property type="entry name" value="DUF7223"/>
    <property type="match status" value="1"/>
</dbReference>
<evidence type="ECO:0000313" key="4">
    <source>
        <dbReference type="EMBL" id="ORX97005.1"/>
    </source>
</evidence>
<dbReference type="InterPro" id="IPR055647">
    <property type="entry name" value="DUF7223"/>
</dbReference>
<dbReference type="AlphaFoldDB" id="A0A1Y1YGA0"/>
<dbReference type="EMBL" id="MCFA01000243">
    <property type="protein sequence ID" value="ORX97005.1"/>
    <property type="molecule type" value="Genomic_DNA"/>
</dbReference>
<name>A0A1Y1YGA0_9PLEO</name>
<sequence length="575" mass="61960">MFFNRRSLVATALVSLFTLNACALDLQPISDKDLSAFISSHSGHSRRDPGNGVFDPQNVTTFYWGTYAGDNMYLANFTLFNPNDDEFILPIESFAQQLKAIQCGSASTPSMVMEFSDKNTFKYAKGAWDWVNKKANNTFTLVTSPNQCYQGDDRSPYLVTDIKFDDAKLKASLTAQEKEWKDIAHTFHLKLGHEFVDPEHANQTHPKLMRMKRDTKTMDISHTLSQNLFHFAKDSGDTAGLDLSADAQITTAGQIIADLDVKTTLWIPTDVNINIHPQGVHGDFTLNLKADGTLGKALDWKLAEIDIPVEALKIGKLLEIGPFVTLGVHVGSTQLTGTANVVTGARANIDDSAKVTVDLRHPDQNAVSGWTPKFEPIPPTFSAEISGGVKAWAEIGIQLKADVFGKWGYQASVDAQLPYFEASFNAELNPAGVCGSQKTKGVTLGASVGIDVNLNAGEVNKAPTFQKDLYNTAWPLFSTCIGVGADDVKTNTPPAVTTEAPASATNVPTITTDSVITTPASETPVATDSPVITSAIPLSTGIPGTISAGTGYQTIGGNSTLLKMVRRKPTAMHVF</sequence>
<feature type="chain" id="PRO_5012350006" evidence="1">
    <location>
        <begin position="24"/>
        <end position="575"/>
    </location>
</feature>
<dbReference type="STRING" id="1231657.A0A1Y1YGA0"/>
<feature type="domain" description="DUF7223" evidence="3">
    <location>
        <begin position="218"/>
        <end position="481"/>
    </location>
</feature>
<feature type="domain" description="DUF7029" evidence="2">
    <location>
        <begin position="82"/>
        <end position="188"/>
    </location>
</feature>
<accession>A0A1Y1YGA0</accession>
<organism evidence="4 5">
    <name type="scientific">Clohesyomyces aquaticus</name>
    <dbReference type="NCBI Taxonomy" id="1231657"/>
    <lineage>
        <taxon>Eukaryota</taxon>
        <taxon>Fungi</taxon>
        <taxon>Dikarya</taxon>
        <taxon>Ascomycota</taxon>
        <taxon>Pezizomycotina</taxon>
        <taxon>Dothideomycetes</taxon>
        <taxon>Pleosporomycetidae</taxon>
        <taxon>Pleosporales</taxon>
        <taxon>Lindgomycetaceae</taxon>
        <taxon>Clohesyomyces</taxon>
    </lineage>
</organism>
<dbReference type="Pfam" id="PF22974">
    <property type="entry name" value="DUF7029"/>
    <property type="match status" value="1"/>
</dbReference>
<dbReference type="OrthoDB" id="160645at2759"/>
<comment type="caution">
    <text evidence="4">The sequence shown here is derived from an EMBL/GenBank/DDBJ whole genome shotgun (WGS) entry which is preliminary data.</text>
</comment>